<keyword evidence="14" id="KW-1185">Reference proteome</keyword>
<organism evidence="13 14">
    <name type="scientific">Nitrospira tepida</name>
    <dbReference type="NCBI Taxonomy" id="2973512"/>
    <lineage>
        <taxon>Bacteria</taxon>
        <taxon>Pseudomonadati</taxon>
        <taxon>Nitrospirota</taxon>
        <taxon>Nitrospiria</taxon>
        <taxon>Nitrospirales</taxon>
        <taxon>Nitrospiraceae</taxon>
        <taxon>Nitrospira</taxon>
    </lineage>
</organism>
<feature type="domain" description="TonB-dependent receptor-like beta-barrel" evidence="12">
    <location>
        <begin position="376"/>
        <end position="780"/>
    </location>
</feature>
<evidence type="ECO:0000259" key="12">
    <source>
        <dbReference type="Pfam" id="PF00593"/>
    </source>
</evidence>
<comment type="similarity">
    <text evidence="10">Belongs to the TonB-dependent receptor family.</text>
</comment>
<dbReference type="GO" id="GO:0015344">
    <property type="term" value="F:siderophore uptake transmembrane transporter activity"/>
    <property type="evidence" value="ECO:0007669"/>
    <property type="project" value="TreeGrafter"/>
</dbReference>
<evidence type="ECO:0000256" key="6">
    <source>
        <dbReference type="ARBA" id="ARBA00023077"/>
    </source>
</evidence>
<comment type="subcellular location">
    <subcellularLocation>
        <location evidence="1 10">Cell outer membrane</location>
        <topology evidence="1 10">Multi-pass membrane protein</topology>
    </subcellularLocation>
</comment>
<sequence>MHRAARRSFGMVTVCCLLAGAVIPLLPVHAQEQATGPQMSQINGVVQNQDLRRVPQAIVQVRDQEGNTVSSAVTNDAGEFQAEIPEEGTFSVNAVLDTYRSEYVVVKMGTASPQPVVLTLAQTKEIALEIVSPLAPIQYKASSETYAVSRREIEELPRGNNNELHDVLLTIPSAAYGALKQVHIRQDHANLQFRIDGVPIPDTVSSTFSDVITPRAWERADIILGGMEAQYGNKTAAVIDITTKSGTKPGFGSLQMFGGSNQTINPSFEYGGTVGEKFRYYILNSHTATNRGIEPPTLGHSIFHGQSERNQTFFRGDYQMDNKNNLSLVFLNSIAKYQIPTLPGQEVDPSGEILPLLEASRPGFVPVPSQAIDENQKENNQYSHLVWRHDVNASNFFSLSTYFRHTRATFKTDPFNLLAYTADPEEPFSAADQDRMAYSAGVRFDHTYIPNKHHLIKVGFQIDRTQAVNKTGIYAFDRDPATGEPIGDLRNIRSDNRLIGWRQEVWIQDQWSPDDHWTFNIGVRGDAVQYLVSEGQVSPRIGVTYKANQANVFHAFYGRQFTPPNLEAISFARLGVLGTTAEPENLTNNNVRAERAHYFEIGSYHALTKWATLELTGYYKLARYLSDAGQFGTTPMLNFFAFERGWQRGIDGALKVKFTDNLTGRGNVAWGQCKGYGLHSGHFLLEQKEIDDINSKGGVFCDHTQMVTSSAVLSYRFLQRTTITGQMLYGSGLRTAENEEAKTNSTHVPSYTIYNLSLTHTIPLPWDRQKLLLGFDVINLLDQKYFINQGEGSIGLGVSHAGMPRSFFFRAQWFF</sequence>
<name>A0AA86T5S4_9BACT</name>
<dbReference type="InterPro" id="IPR039426">
    <property type="entry name" value="TonB-dep_rcpt-like"/>
</dbReference>
<dbReference type="Pfam" id="PF00593">
    <property type="entry name" value="TonB_dep_Rec_b-barrel"/>
    <property type="match status" value="1"/>
</dbReference>
<reference evidence="13" key="1">
    <citation type="submission" date="2022-10" db="EMBL/GenBank/DDBJ databases">
        <authorList>
            <person name="Koch H."/>
        </authorList>
    </citation>
    <scope>NUCLEOTIDE SEQUENCE</scope>
    <source>
        <strain evidence="13">DNF</strain>
    </source>
</reference>
<evidence type="ECO:0000256" key="2">
    <source>
        <dbReference type="ARBA" id="ARBA00022448"/>
    </source>
</evidence>
<dbReference type="AlphaFoldDB" id="A0AA86T5S4"/>
<dbReference type="EMBL" id="OX365700">
    <property type="protein sequence ID" value="CAI4032625.1"/>
    <property type="molecule type" value="Genomic_DNA"/>
</dbReference>
<accession>A0AA86T5S4</accession>
<keyword evidence="4 10" id="KW-0812">Transmembrane</keyword>
<feature type="signal peptide" evidence="11">
    <location>
        <begin position="1"/>
        <end position="30"/>
    </location>
</feature>
<dbReference type="InterPro" id="IPR008969">
    <property type="entry name" value="CarboxyPept-like_regulatory"/>
</dbReference>
<dbReference type="PANTHER" id="PTHR30069:SF29">
    <property type="entry name" value="HEMOGLOBIN AND HEMOGLOBIN-HAPTOGLOBIN-BINDING PROTEIN 1-RELATED"/>
    <property type="match status" value="1"/>
</dbReference>
<dbReference type="GO" id="GO:0009279">
    <property type="term" value="C:cell outer membrane"/>
    <property type="evidence" value="ECO:0007669"/>
    <property type="project" value="UniProtKB-SubCell"/>
</dbReference>
<keyword evidence="2 10" id="KW-0813">Transport</keyword>
<evidence type="ECO:0000256" key="7">
    <source>
        <dbReference type="ARBA" id="ARBA00023136"/>
    </source>
</evidence>
<dbReference type="GO" id="GO:0044718">
    <property type="term" value="P:siderophore transmembrane transport"/>
    <property type="evidence" value="ECO:0007669"/>
    <property type="project" value="TreeGrafter"/>
</dbReference>
<protein>
    <submittedName>
        <fullName evidence="13">TonB_dep_Rec domain-containing protein</fullName>
    </submittedName>
</protein>
<keyword evidence="7 10" id="KW-0472">Membrane</keyword>
<gene>
    <name evidence="13" type="ORF">DNFV4_03055</name>
</gene>
<evidence type="ECO:0000256" key="5">
    <source>
        <dbReference type="ARBA" id="ARBA00022729"/>
    </source>
</evidence>
<dbReference type="SUPFAM" id="SSF49464">
    <property type="entry name" value="Carboxypeptidase regulatory domain-like"/>
    <property type="match status" value="1"/>
</dbReference>
<keyword evidence="3 10" id="KW-1134">Transmembrane beta strand</keyword>
<dbReference type="KEGG" id="nti:DNFV4_03055"/>
<dbReference type="PANTHER" id="PTHR30069">
    <property type="entry name" value="TONB-DEPENDENT OUTER MEMBRANE RECEPTOR"/>
    <property type="match status" value="1"/>
</dbReference>
<dbReference type="InterPro" id="IPR037066">
    <property type="entry name" value="Plug_dom_sf"/>
</dbReference>
<keyword evidence="5 11" id="KW-0732">Signal</keyword>
<evidence type="ECO:0000313" key="14">
    <source>
        <dbReference type="Proteomes" id="UP001179121"/>
    </source>
</evidence>
<evidence type="ECO:0000256" key="11">
    <source>
        <dbReference type="SAM" id="SignalP"/>
    </source>
</evidence>
<dbReference type="RefSeq" id="WP_289269346.1">
    <property type="nucleotide sequence ID" value="NZ_OX365700.1"/>
</dbReference>
<keyword evidence="8" id="KW-0675">Receptor</keyword>
<evidence type="ECO:0000256" key="3">
    <source>
        <dbReference type="ARBA" id="ARBA00022452"/>
    </source>
</evidence>
<evidence type="ECO:0000256" key="8">
    <source>
        <dbReference type="ARBA" id="ARBA00023170"/>
    </source>
</evidence>
<dbReference type="Proteomes" id="UP001179121">
    <property type="component" value="Chromosome"/>
</dbReference>
<dbReference type="InterPro" id="IPR036942">
    <property type="entry name" value="Beta-barrel_TonB_sf"/>
</dbReference>
<dbReference type="PROSITE" id="PS52016">
    <property type="entry name" value="TONB_DEPENDENT_REC_3"/>
    <property type="match status" value="1"/>
</dbReference>
<keyword evidence="9 10" id="KW-0998">Cell outer membrane</keyword>
<evidence type="ECO:0000256" key="10">
    <source>
        <dbReference type="PROSITE-ProRule" id="PRU01360"/>
    </source>
</evidence>
<dbReference type="Gene3D" id="2.60.40.1120">
    <property type="entry name" value="Carboxypeptidase-like, regulatory domain"/>
    <property type="match status" value="1"/>
</dbReference>
<evidence type="ECO:0000256" key="1">
    <source>
        <dbReference type="ARBA" id="ARBA00004571"/>
    </source>
</evidence>
<evidence type="ECO:0000256" key="4">
    <source>
        <dbReference type="ARBA" id="ARBA00022692"/>
    </source>
</evidence>
<dbReference type="Gene3D" id="2.40.170.20">
    <property type="entry name" value="TonB-dependent receptor, beta-barrel domain"/>
    <property type="match status" value="1"/>
</dbReference>
<proteinExistence type="inferred from homology"/>
<keyword evidence="6" id="KW-0798">TonB box</keyword>
<dbReference type="SUPFAM" id="SSF56935">
    <property type="entry name" value="Porins"/>
    <property type="match status" value="1"/>
</dbReference>
<evidence type="ECO:0000313" key="13">
    <source>
        <dbReference type="EMBL" id="CAI4032625.1"/>
    </source>
</evidence>
<feature type="chain" id="PRO_5041636740" evidence="11">
    <location>
        <begin position="31"/>
        <end position="815"/>
    </location>
</feature>
<dbReference type="InterPro" id="IPR000531">
    <property type="entry name" value="Beta-barrel_TonB"/>
</dbReference>
<dbReference type="Gene3D" id="2.170.130.10">
    <property type="entry name" value="TonB-dependent receptor, plug domain"/>
    <property type="match status" value="1"/>
</dbReference>
<evidence type="ECO:0000256" key="9">
    <source>
        <dbReference type="ARBA" id="ARBA00023237"/>
    </source>
</evidence>